<proteinExistence type="predicted"/>
<gene>
    <name evidence="1" type="ORF">OE88DRAFT_1660111</name>
</gene>
<reference evidence="1 2" key="1">
    <citation type="journal article" date="2019" name="Nat. Ecol. Evol.">
        <title>Megaphylogeny resolves global patterns of mushroom evolution.</title>
        <authorList>
            <person name="Varga T."/>
            <person name="Krizsan K."/>
            <person name="Foldi C."/>
            <person name="Dima B."/>
            <person name="Sanchez-Garcia M."/>
            <person name="Sanchez-Ramirez S."/>
            <person name="Szollosi G.J."/>
            <person name="Szarkandi J.G."/>
            <person name="Papp V."/>
            <person name="Albert L."/>
            <person name="Andreopoulos W."/>
            <person name="Angelini C."/>
            <person name="Antonin V."/>
            <person name="Barry K.W."/>
            <person name="Bougher N.L."/>
            <person name="Buchanan P."/>
            <person name="Buyck B."/>
            <person name="Bense V."/>
            <person name="Catcheside P."/>
            <person name="Chovatia M."/>
            <person name="Cooper J."/>
            <person name="Damon W."/>
            <person name="Desjardin D."/>
            <person name="Finy P."/>
            <person name="Geml J."/>
            <person name="Haridas S."/>
            <person name="Hughes K."/>
            <person name="Justo A."/>
            <person name="Karasinski D."/>
            <person name="Kautmanova I."/>
            <person name="Kiss B."/>
            <person name="Kocsube S."/>
            <person name="Kotiranta H."/>
            <person name="LaButti K.M."/>
            <person name="Lechner B.E."/>
            <person name="Liimatainen K."/>
            <person name="Lipzen A."/>
            <person name="Lukacs Z."/>
            <person name="Mihaltcheva S."/>
            <person name="Morgado L.N."/>
            <person name="Niskanen T."/>
            <person name="Noordeloos M.E."/>
            <person name="Ohm R.A."/>
            <person name="Ortiz-Santana B."/>
            <person name="Ovrebo C."/>
            <person name="Racz N."/>
            <person name="Riley R."/>
            <person name="Savchenko A."/>
            <person name="Shiryaev A."/>
            <person name="Soop K."/>
            <person name="Spirin V."/>
            <person name="Szebenyi C."/>
            <person name="Tomsovsky M."/>
            <person name="Tulloss R.E."/>
            <person name="Uehling J."/>
            <person name="Grigoriev I.V."/>
            <person name="Vagvolgyi C."/>
            <person name="Papp T."/>
            <person name="Martin F.M."/>
            <person name="Miettinen O."/>
            <person name="Hibbett D.S."/>
            <person name="Nagy L.G."/>
        </authorList>
    </citation>
    <scope>NUCLEOTIDE SEQUENCE [LARGE SCALE GENOMIC DNA]</scope>
    <source>
        <strain evidence="1 2">OMC1185</strain>
    </source>
</reference>
<dbReference type="Proteomes" id="UP000305948">
    <property type="component" value="Unassembled WGS sequence"/>
</dbReference>
<dbReference type="AlphaFoldDB" id="A0A5C3N035"/>
<dbReference type="EMBL" id="ML213512">
    <property type="protein sequence ID" value="TFK50954.1"/>
    <property type="molecule type" value="Genomic_DNA"/>
</dbReference>
<accession>A0A5C3N035</accession>
<evidence type="ECO:0000313" key="1">
    <source>
        <dbReference type="EMBL" id="TFK50954.1"/>
    </source>
</evidence>
<evidence type="ECO:0000313" key="2">
    <source>
        <dbReference type="Proteomes" id="UP000305948"/>
    </source>
</evidence>
<organism evidence="1 2">
    <name type="scientific">Heliocybe sulcata</name>
    <dbReference type="NCBI Taxonomy" id="5364"/>
    <lineage>
        <taxon>Eukaryota</taxon>
        <taxon>Fungi</taxon>
        <taxon>Dikarya</taxon>
        <taxon>Basidiomycota</taxon>
        <taxon>Agaricomycotina</taxon>
        <taxon>Agaricomycetes</taxon>
        <taxon>Gloeophyllales</taxon>
        <taxon>Gloeophyllaceae</taxon>
        <taxon>Heliocybe</taxon>
    </lineage>
</organism>
<keyword evidence="2" id="KW-1185">Reference proteome</keyword>
<name>A0A5C3N035_9AGAM</name>
<protein>
    <submittedName>
        <fullName evidence="1">Uncharacterized protein</fullName>
    </submittedName>
</protein>
<sequence>MSEQGRPDSISNAPRSSQASQVFALRALLQFSCICSRQCTRTSWVVQLRLDYGSSSATSAPARALHEMASYVESAGGETSWTTLRESGHFGKPAWVLALNLSLRTATGLVIGMMYPDHRVWPRMTSLHTACSASPWPRSHPLRRRLFVQSKATSRR</sequence>